<dbReference type="OrthoDB" id="766at2759"/>
<dbReference type="CDD" id="cd00351">
    <property type="entry name" value="TS_Pyrimidine_HMase"/>
    <property type="match status" value="1"/>
</dbReference>
<dbReference type="InterPro" id="IPR020940">
    <property type="entry name" value="Thymidylate_synthase_AS"/>
</dbReference>
<dbReference type="PROSITE" id="PS00091">
    <property type="entry name" value="THYMIDYLATE_SYNTHASE"/>
    <property type="match status" value="1"/>
</dbReference>
<evidence type="ECO:0000256" key="1">
    <source>
        <dbReference type="ARBA" id="ARBA00011947"/>
    </source>
</evidence>
<evidence type="ECO:0000313" key="7">
    <source>
        <dbReference type="EMBL" id="ELR18203.1"/>
    </source>
</evidence>
<dbReference type="STRING" id="1257118.L8H0B2"/>
<dbReference type="InterPro" id="IPR023451">
    <property type="entry name" value="Thymidate_synth/dCMP_Mease_dom"/>
</dbReference>
<organism evidence="7 8">
    <name type="scientific">Acanthamoeba castellanii (strain ATCC 30010 / Neff)</name>
    <dbReference type="NCBI Taxonomy" id="1257118"/>
    <lineage>
        <taxon>Eukaryota</taxon>
        <taxon>Amoebozoa</taxon>
        <taxon>Discosea</taxon>
        <taxon>Longamoebia</taxon>
        <taxon>Centramoebida</taxon>
        <taxon>Acanthamoebidae</taxon>
        <taxon>Acanthamoeba</taxon>
    </lineage>
</organism>
<dbReference type="SUPFAM" id="SSF55831">
    <property type="entry name" value="Thymidylate synthase/dCMP hydroxymethylase"/>
    <property type="match status" value="1"/>
</dbReference>
<dbReference type="OMA" id="AYGRFWR"/>
<protein>
    <recommendedName>
        <fullName evidence="1">thymidylate synthase</fullName>
        <ecNumber evidence="1">2.1.1.45</ecNumber>
    </recommendedName>
</protein>
<dbReference type="GO" id="GO:0005739">
    <property type="term" value="C:mitochondrion"/>
    <property type="evidence" value="ECO:0007669"/>
    <property type="project" value="TreeGrafter"/>
</dbReference>
<dbReference type="RefSeq" id="XP_004340223.1">
    <property type="nucleotide sequence ID" value="XM_004340175.1"/>
</dbReference>
<dbReference type="Proteomes" id="UP000011083">
    <property type="component" value="Unassembled WGS sequence"/>
</dbReference>
<evidence type="ECO:0000313" key="8">
    <source>
        <dbReference type="Proteomes" id="UP000011083"/>
    </source>
</evidence>
<keyword evidence="2" id="KW-0489">Methyltransferase</keyword>
<dbReference type="GO" id="GO:0006231">
    <property type="term" value="P:dTMP biosynthetic process"/>
    <property type="evidence" value="ECO:0007669"/>
    <property type="project" value="InterPro"/>
</dbReference>
<dbReference type="Pfam" id="PF00303">
    <property type="entry name" value="Thymidylat_synt"/>
    <property type="match status" value="1"/>
</dbReference>
<evidence type="ECO:0000256" key="2">
    <source>
        <dbReference type="ARBA" id="ARBA00022603"/>
    </source>
</evidence>
<name>L8H0B2_ACACF</name>
<dbReference type="NCBIfam" id="TIGR03284">
    <property type="entry name" value="thym_sym"/>
    <property type="match status" value="1"/>
</dbReference>
<keyword evidence="3" id="KW-0808">Transferase</keyword>
<dbReference type="AlphaFoldDB" id="L8H0B2"/>
<reference evidence="7 8" key="1">
    <citation type="journal article" date="2013" name="Genome Biol.">
        <title>Genome of Acanthamoeba castellanii highlights extensive lateral gene transfer and early evolution of tyrosine kinase signaling.</title>
        <authorList>
            <person name="Clarke M."/>
            <person name="Lohan A.J."/>
            <person name="Liu B."/>
            <person name="Lagkouvardos I."/>
            <person name="Roy S."/>
            <person name="Zafar N."/>
            <person name="Bertelli C."/>
            <person name="Schilde C."/>
            <person name="Kianianmomeni A."/>
            <person name="Burglin T.R."/>
            <person name="Frech C."/>
            <person name="Turcotte B."/>
            <person name="Kopec K.O."/>
            <person name="Synnott J.M."/>
            <person name="Choo C."/>
            <person name="Paponov I."/>
            <person name="Finkler A."/>
            <person name="Soon Heng Tan C."/>
            <person name="Hutchins A.P."/>
            <person name="Weinmeier T."/>
            <person name="Rattei T."/>
            <person name="Chu J.S."/>
            <person name="Gimenez G."/>
            <person name="Irimia M."/>
            <person name="Rigden D.J."/>
            <person name="Fitzpatrick D.A."/>
            <person name="Lorenzo-Morales J."/>
            <person name="Bateman A."/>
            <person name="Chiu C.H."/>
            <person name="Tang P."/>
            <person name="Hegemann P."/>
            <person name="Fromm H."/>
            <person name="Raoult D."/>
            <person name="Greub G."/>
            <person name="Miranda-Saavedra D."/>
            <person name="Chen N."/>
            <person name="Nash P."/>
            <person name="Ginger M.L."/>
            <person name="Horn M."/>
            <person name="Schaap P."/>
            <person name="Caler L."/>
            <person name="Loftus B."/>
        </authorList>
    </citation>
    <scope>NUCLEOTIDE SEQUENCE [LARGE SCALE GENOMIC DNA]</scope>
    <source>
        <strain evidence="7 8">Neff</strain>
    </source>
</reference>
<dbReference type="EC" id="2.1.1.45" evidence="1"/>
<sequence length="273" mass="31236">MQSQHEGESAYLALASYILKYGQERSDERTGDDTISVFAPPSIRFDNVGERFPLLTTKRVFWRGVLEELLWFLRGSTDSKELEAKKVNIWRDNTTRKFLDDRGLHHLPEGDIGRQTREENGIDQMAEAIRLIIEDPGSRRNIVSAWNVSDLNKMALPPCHNFMQFNVSPDHTTVNLLVNMRSVDPFNIASYAALLCLIARITDKNPGSLIFTMGDAHIYKNHVDGMKEQISRTPYDPPRLVIGRKPTLDDLHTEDFVLTGYYPQPTIKFRMAI</sequence>
<dbReference type="PANTHER" id="PTHR11548">
    <property type="entry name" value="THYMIDYLATE SYNTHASE 1"/>
    <property type="match status" value="1"/>
</dbReference>
<evidence type="ECO:0000256" key="4">
    <source>
        <dbReference type="ARBA" id="ARBA00022727"/>
    </source>
</evidence>
<dbReference type="EMBL" id="KB007960">
    <property type="protein sequence ID" value="ELR18203.1"/>
    <property type="molecule type" value="Genomic_DNA"/>
</dbReference>
<proteinExistence type="predicted"/>
<dbReference type="KEGG" id="acan:ACA1_369360"/>
<dbReference type="InterPro" id="IPR045097">
    <property type="entry name" value="Thymidate_synth/dCMP_Mease"/>
</dbReference>
<dbReference type="InterPro" id="IPR036926">
    <property type="entry name" value="Thymidate_synth/dCMP_Mease_sf"/>
</dbReference>
<dbReference type="Gene3D" id="3.30.572.10">
    <property type="entry name" value="Thymidylate synthase/dCMP hydroxymethylase domain"/>
    <property type="match status" value="1"/>
</dbReference>
<evidence type="ECO:0000256" key="5">
    <source>
        <dbReference type="PROSITE-ProRule" id="PRU10016"/>
    </source>
</evidence>
<accession>L8H0B2</accession>
<dbReference type="PRINTS" id="PR00108">
    <property type="entry name" value="THYMDSNTHASE"/>
</dbReference>
<keyword evidence="4" id="KW-0545">Nucleotide biosynthesis</keyword>
<dbReference type="GO" id="GO:0005829">
    <property type="term" value="C:cytosol"/>
    <property type="evidence" value="ECO:0007669"/>
    <property type="project" value="TreeGrafter"/>
</dbReference>
<dbReference type="VEuPathDB" id="AmoebaDB:ACA1_369360"/>
<dbReference type="GO" id="GO:0032259">
    <property type="term" value="P:methylation"/>
    <property type="evidence" value="ECO:0007669"/>
    <property type="project" value="UniProtKB-KW"/>
</dbReference>
<evidence type="ECO:0000259" key="6">
    <source>
        <dbReference type="Pfam" id="PF00303"/>
    </source>
</evidence>
<feature type="domain" description="Thymidylate synthase/dCMP hydroxymethylase" evidence="6">
    <location>
        <begin position="10"/>
        <end position="273"/>
    </location>
</feature>
<gene>
    <name evidence="7" type="ORF">ACA1_369360</name>
</gene>
<feature type="active site" evidence="5">
    <location>
        <position position="159"/>
    </location>
</feature>
<dbReference type="GeneID" id="14919026"/>
<dbReference type="GO" id="GO:0004799">
    <property type="term" value="F:thymidylate synthase activity"/>
    <property type="evidence" value="ECO:0007669"/>
    <property type="project" value="UniProtKB-EC"/>
</dbReference>
<dbReference type="InterPro" id="IPR000398">
    <property type="entry name" value="Thymidylate_synthase"/>
</dbReference>
<dbReference type="PANTHER" id="PTHR11548:SF2">
    <property type="entry name" value="THYMIDYLATE SYNTHASE"/>
    <property type="match status" value="1"/>
</dbReference>
<keyword evidence="8" id="KW-1185">Reference proteome</keyword>
<evidence type="ECO:0000256" key="3">
    <source>
        <dbReference type="ARBA" id="ARBA00022679"/>
    </source>
</evidence>